<reference evidence="3" key="1">
    <citation type="submission" date="2022-01" db="EMBL/GenBank/DDBJ databases">
        <authorList>
            <person name="King R."/>
        </authorList>
    </citation>
    <scope>NUCLEOTIDE SEQUENCE</scope>
</reference>
<feature type="compositionally biased region" description="Basic and acidic residues" evidence="1">
    <location>
        <begin position="139"/>
        <end position="161"/>
    </location>
</feature>
<evidence type="ECO:0000313" key="4">
    <source>
        <dbReference type="Proteomes" id="UP001153737"/>
    </source>
</evidence>
<organism evidence="3 4">
    <name type="scientific">Phaedon cochleariae</name>
    <name type="common">Mustard beetle</name>
    <dbReference type="NCBI Taxonomy" id="80249"/>
    <lineage>
        <taxon>Eukaryota</taxon>
        <taxon>Metazoa</taxon>
        <taxon>Ecdysozoa</taxon>
        <taxon>Arthropoda</taxon>
        <taxon>Hexapoda</taxon>
        <taxon>Insecta</taxon>
        <taxon>Pterygota</taxon>
        <taxon>Neoptera</taxon>
        <taxon>Endopterygota</taxon>
        <taxon>Coleoptera</taxon>
        <taxon>Polyphaga</taxon>
        <taxon>Cucujiformia</taxon>
        <taxon>Chrysomeloidea</taxon>
        <taxon>Chrysomelidae</taxon>
        <taxon>Chrysomelinae</taxon>
        <taxon>Chrysomelini</taxon>
        <taxon>Phaedon</taxon>
    </lineage>
</organism>
<protein>
    <recommendedName>
        <fullName evidence="2">DUF7869 domain-containing protein</fullName>
    </recommendedName>
</protein>
<evidence type="ECO:0000313" key="3">
    <source>
        <dbReference type="EMBL" id="CAH1183856.1"/>
    </source>
</evidence>
<proteinExistence type="predicted"/>
<dbReference type="EMBL" id="OU896715">
    <property type="protein sequence ID" value="CAH1183856.1"/>
    <property type="molecule type" value="Genomic_DNA"/>
</dbReference>
<name>A0A9P0GXF4_PHACE</name>
<gene>
    <name evidence="3" type="ORF">PHAECO_LOCUS12951</name>
</gene>
<feature type="region of interest" description="Disordered" evidence="1">
    <location>
        <begin position="139"/>
        <end position="198"/>
    </location>
</feature>
<accession>A0A9P0GXF4</accession>
<reference evidence="3" key="2">
    <citation type="submission" date="2022-10" db="EMBL/GenBank/DDBJ databases">
        <authorList>
            <consortium name="ENA_rothamsted_submissions"/>
            <consortium name="culmorum"/>
            <person name="King R."/>
        </authorList>
    </citation>
    <scope>NUCLEOTIDE SEQUENCE</scope>
</reference>
<dbReference type="PANTHER" id="PTHR10773:SF19">
    <property type="match status" value="1"/>
</dbReference>
<feature type="compositionally biased region" description="Acidic residues" evidence="1">
    <location>
        <begin position="164"/>
        <end position="177"/>
    </location>
</feature>
<dbReference type="Pfam" id="PF25273">
    <property type="entry name" value="DUF7869"/>
    <property type="match status" value="1"/>
</dbReference>
<dbReference type="InterPro" id="IPR057191">
    <property type="entry name" value="DUF7869"/>
</dbReference>
<keyword evidence="4" id="KW-1185">Reference proteome</keyword>
<sequence>MSRGDRIVKMALKIIKDKNESSECEEQIDTEMKIQERGDEFDIMEMPVVFVGDVGTKSTNFGITLEENQLILENFELMSTLMTDNVNDLQNQKETGNIITPAEEIIIENITIETTEEGNPDNQHNHQGDDRIEKINEDQNKHTDQEEHSHEENDANQERSTNENGDDEVNYSNEENDYNVPSYKSRKLEQERKIKRNTGKSYTTSKGIVIRERQRKDLTECRMKCRERIPEAKLDIIFKEYWKIGNHDRRTMYIAGLIQTQDKSTMRLRPEVDDNKRKFRFLSHKYHFNVDGKHVPVCKTCFMNTLGETNRFITQVLQNSLGSAAGVPQADQRGKHPPKRKCSLEVMANVSSHIDSFPAYESHYTRKRTQKKYLSSELSLAKMYSLYKEQTDIPVSRTVYEGTFHKKNLSFKSPKADTCKTCDQLNLKIKIAVNEEDKETIKDDLQTHQAQAELAYTTKAVDKKRSREDPEFEMLTFDLQQCLPTPYLKTGLAFYKRQLWTFNLTVHSGSDDQATCYMWHEAEGGRGANNIASCLYQHLKSLPERIKHVVMYSDTCGGQNRNTHMGAMLLTALQACPHIEIIDHKFLLCGHTHMECDTDHSIIERQKKRSNIDISHPYDWFQLVRGCGKKKPFKVVLMVNEFIDFAKLLKGPLIAKKSTESGDKMLWSEVKWFRYSSAEIFGHILFKKSLNEDSQFDSVNFGRRGKNRLLIKQLTKLYKGPQPISAEKKADIMDLLPFIHPQFHDFYRNLTVIGAVEEEDPDLSIEEEDEGVRRRF</sequence>
<dbReference type="Proteomes" id="UP001153737">
    <property type="component" value="Chromosome 9"/>
</dbReference>
<dbReference type="AlphaFoldDB" id="A0A9P0GXF4"/>
<dbReference type="OrthoDB" id="6754977at2759"/>
<evidence type="ECO:0000259" key="2">
    <source>
        <dbReference type="Pfam" id="PF25273"/>
    </source>
</evidence>
<dbReference type="PANTHER" id="PTHR10773">
    <property type="entry name" value="DNA-DIRECTED RNA POLYMERASES I, II, AND III SUBUNIT RPABC2"/>
    <property type="match status" value="1"/>
</dbReference>
<evidence type="ECO:0000256" key="1">
    <source>
        <dbReference type="SAM" id="MobiDB-lite"/>
    </source>
</evidence>
<feature type="domain" description="DUF7869" evidence="2">
    <location>
        <begin position="513"/>
        <end position="650"/>
    </location>
</feature>